<dbReference type="EMBL" id="JBHUCX010000083">
    <property type="protein sequence ID" value="MFD1677081.1"/>
    <property type="molecule type" value="Genomic_DNA"/>
</dbReference>
<reference evidence="3" key="1">
    <citation type="journal article" date="2019" name="Int. J. Syst. Evol. Microbiol.">
        <title>The Global Catalogue of Microorganisms (GCM) 10K type strain sequencing project: providing services to taxonomists for standard genome sequencing and annotation.</title>
        <authorList>
            <consortium name="The Broad Institute Genomics Platform"/>
            <consortium name="The Broad Institute Genome Sequencing Center for Infectious Disease"/>
            <person name="Wu L."/>
            <person name="Ma J."/>
        </authorList>
    </citation>
    <scope>NUCLEOTIDE SEQUENCE [LARGE SCALE GENOMIC DNA]</scope>
    <source>
        <strain evidence="3">CGMCC 1.12286</strain>
    </source>
</reference>
<evidence type="ECO:0000313" key="2">
    <source>
        <dbReference type="EMBL" id="MFD1677081.1"/>
    </source>
</evidence>
<dbReference type="Pfam" id="PF00149">
    <property type="entry name" value="Metallophos"/>
    <property type="match status" value="1"/>
</dbReference>
<dbReference type="Proteomes" id="UP001597079">
    <property type="component" value="Unassembled WGS sequence"/>
</dbReference>
<dbReference type="InterPro" id="IPR029052">
    <property type="entry name" value="Metallo-depent_PP-like"/>
</dbReference>
<dbReference type="InterPro" id="IPR050126">
    <property type="entry name" value="Ap4A_hydrolase"/>
</dbReference>
<protein>
    <submittedName>
        <fullName evidence="2">Metallophosphoesterase</fullName>
    </submittedName>
</protein>
<proteinExistence type="predicted"/>
<dbReference type="InterPro" id="IPR006186">
    <property type="entry name" value="Ser/Thr-sp_prot-phosphatase"/>
</dbReference>
<name>A0ABW4JKZ5_9BACL</name>
<accession>A0ABW4JKZ5</accession>
<comment type="caution">
    <text evidence="2">The sequence shown here is derived from an EMBL/GenBank/DDBJ whole genome shotgun (WGS) entry which is preliminary data.</text>
</comment>
<feature type="domain" description="Calcineurin-like phosphoesterase" evidence="1">
    <location>
        <begin position="3"/>
        <end position="168"/>
    </location>
</feature>
<evidence type="ECO:0000313" key="3">
    <source>
        <dbReference type="Proteomes" id="UP001597079"/>
    </source>
</evidence>
<evidence type="ECO:0000259" key="1">
    <source>
        <dbReference type="Pfam" id="PF00149"/>
    </source>
</evidence>
<keyword evidence="3" id="KW-1185">Reference proteome</keyword>
<gene>
    <name evidence="2" type="ORF">ACFSB2_20610</name>
</gene>
<dbReference type="RefSeq" id="WP_377944990.1">
    <property type="nucleotide sequence ID" value="NZ_JBHUCX010000083.1"/>
</dbReference>
<dbReference type="PANTHER" id="PTHR42850">
    <property type="entry name" value="METALLOPHOSPHOESTERASE"/>
    <property type="match status" value="1"/>
</dbReference>
<organism evidence="2 3">
    <name type="scientific">Alicyclobacillus fodiniaquatilis</name>
    <dbReference type="NCBI Taxonomy" id="1661150"/>
    <lineage>
        <taxon>Bacteria</taxon>
        <taxon>Bacillati</taxon>
        <taxon>Bacillota</taxon>
        <taxon>Bacilli</taxon>
        <taxon>Bacillales</taxon>
        <taxon>Alicyclobacillaceae</taxon>
        <taxon>Alicyclobacillus</taxon>
    </lineage>
</organism>
<dbReference type="Gene3D" id="3.60.21.10">
    <property type="match status" value="1"/>
</dbReference>
<dbReference type="PRINTS" id="PR00114">
    <property type="entry name" value="STPHPHTASE"/>
</dbReference>
<dbReference type="SUPFAM" id="SSF56300">
    <property type="entry name" value="Metallo-dependent phosphatases"/>
    <property type="match status" value="1"/>
</dbReference>
<dbReference type="PANTHER" id="PTHR42850:SF4">
    <property type="entry name" value="ZINC-DEPENDENT ENDOPOLYPHOSPHATASE"/>
    <property type="match status" value="1"/>
</dbReference>
<sequence>MRWIIGDVHGCFAELIRLLQKIDFRSDRDHAIFLGDLVDRGSQSKDVLDFVQAGQAKGCFQVVRGNHEDDWMRAVRTGVVDWFSSLYPETWKSLAGRDGIKRLADWTETLPFYVETECALLIHGGMIADKHYTKQDDKDFLWSRNSEFIPAEYRDNKLIVHGHTPSEYPIVLPDRINIDTGCVFGGHLTTLSLDALERGEIVWQSVEGWGRREVC</sequence>
<dbReference type="InterPro" id="IPR004843">
    <property type="entry name" value="Calcineurin-like_PHP"/>
</dbReference>